<dbReference type="AlphaFoldDB" id="A0A8G2BJR2"/>
<keyword evidence="1" id="KW-0732">Signal</keyword>
<reference evidence="2 3" key="1">
    <citation type="submission" date="2016-10" db="EMBL/GenBank/DDBJ databases">
        <authorList>
            <person name="Varghese N."/>
            <person name="Submissions S."/>
        </authorList>
    </citation>
    <scope>NUCLEOTIDE SEQUENCE [LARGE SCALE GENOMIC DNA]</scope>
    <source>
        <strain evidence="2 3">DSM 18839</strain>
    </source>
</reference>
<feature type="chain" id="PRO_5034430919" evidence="1">
    <location>
        <begin position="31"/>
        <end position="126"/>
    </location>
</feature>
<dbReference type="OrthoDB" id="14876at2"/>
<comment type="caution">
    <text evidence="2">The sequence shown here is derived from an EMBL/GenBank/DDBJ whole genome shotgun (WGS) entry which is preliminary data.</text>
</comment>
<evidence type="ECO:0000256" key="1">
    <source>
        <dbReference type="SAM" id="SignalP"/>
    </source>
</evidence>
<proteinExistence type="predicted"/>
<dbReference type="RefSeq" id="WP_028796006.1">
    <property type="nucleotide sequence ID" value="NZ_FNBW01000010.1"/>
</dbReference>
<dbReference type="EMBL" id="FNBW01000010">
    <property type="protein sequence ID" value="SDG09760.1"/>
    <property type="molecule type" value="Genomic_DNA"/>
</dbReference>
<sequence>MSLPFRCVKPTALAALAIAVLLLVRMPASADGRFVDGIEDLPLMPELQSVPAASVAFDGLAGRIVVAFAEGTVAMEDVRAFYDATLPQLGWDRLEGDRWVRAGEELSFDAVAERGGLVVRFELVPR</sequence>
<feature type="signal peptide" evidence="1">
    <location>
        <begin position="1"/>
        <end position="30"/>
    </location>
</feature>
<gene>
    <name evidence="2" type="ORF">SAMN05660686_03350</name>
</gene>
<evidence type="ECO:0000313" key="2">
    <source>
        <dbReference type="EMBL" id="SDG09760.1"/>
    </source>
</evidence>
<evidence type="ECO:0000313" key="3">
    <source>
        <dbReference type="Proteomes" id="UP000198615"/>
    </source>
</evidence>
<accession>A0A8G2BJR2</accession>
<dbReference type="Proteomes" id="UP000198615">
    <property type="component" value="Unassembled WGS sequence"/>
</dbReference>
<name>A0A8G2BJR2_9PROT</name>
<keyword evidence="3" id="KW-1185">Reference proteome</keyword>
<protein>
    <submittedName>
        <fullName evidence="2">Uncharacterized protein</fullName>
    </submittedName>
</protein>
<organism evidence="2 3">
    <name type="scientific">Thalassobaculum litoreum DSM 18839</name>
    <dbReference type="NCBI Taxonomy" id="1123362"/>
    <lineage>
        <taxon>Bacteria</taxon>
        <taxon>Pseudomonadati</taxon>
        <taxon>Pseudomonadota</taxon>
        <taxon>Alphaproteobacteria</taxon>
        <taxon>Rhodospirillales</taxon>
        <taxon>Thalassobaculaceae</taxon>
        <taxon>Thalassobaculum</taxon>
    </lineage>
</organism>